<evidence type="ECO:0000313" key="5">
    <source>
        <dbReference type="EMBL" id="PTB97209.1"/>
    </source>
</evidence>
<organism evidence="5 6">
    <name type="scientific">Marivirga lumbricoides</name>
    <dbReference type="NCBI Taxonomy" id="1046115"/>
    <lineage>
        <taxon>Bacteria</taxon>
        <taxon>Pseudomonadati</taxon>
        <taxon>Bacteroidota</taxon>
        <taxon>Cytophagia</taxon>
        <taxon>Cytophagales</taxon>
        <taxon>Marivirgaceae</taxon>
        <taxon>Marivirga</taxon>
    </lineage>
</organism>
<dbReference type="EMBL" id="PYVU01000021">
    <property type="protein sequence ID" value="PTB97209.1"/>
    <property type="molecule type" value="Genomic_DNA"/>
</dbReference>
<dbReference type="Pfam" id="PF12833">
    <property type="entry name" value="HTH_18"/>
    <property type="match status" value="1"/>
</dbReference>
<evidence type="ECO:0000256" key="1">
    <source>
        <dbReference type="ARBA" id="ARBA00023015"/>
    </source>
</evidence>
<keyword evidence="3" id="KW-0804">Transcription</keyword>
<comment type="caution">
    <text evidence="5">The sequence shown here is derived from an EMBL/GenBank/DDBJ whole genome shotgun (WGS) entry which is preliminary data.</text>
</comment>
<proteinExistence type="predicted"/>
<dbReference type="SUPFAM" id="SSF51215">
    <property type="entry name" value="Regulatory protein AraC"/>
    <property type="match status" value="1"/>
</dbReference>
<dbReference type="InterPro" id="IPR018060">
    <property type="entry name" value="HTH_AraC"/>
</dbReference>
<dbReference type="InterPro" id="IPR009057">
    <property type="entry name" value="Homeodomain-like_sf"/>
</dbReference>
<dbReference type="PROSITE" id="PS01124">
    <property type="entry name" value="HTH_ARAC_FAMILY_2"/>
    <property type="match status" value="1"/>
</dbReference>
<evidence type="ECO:0000313" key="6">
    <source>
        <dbReference type="Proteomes" id="UP000240608"/>
    </source>
</evidence>
<dbReference type="InterPro" id="IPR020449">
    <property type="entry name" value="Tscrpt_reg_AraC-type_HTH"/>
</dbReference>
<dbReference type="PANTHER" id="PTHR43280">
    <property type="entry name" value="ARAC-FAMILY TRANSCRIPTIONAL REGULATOR"/>
    <property type="match status" value="1"/>
</dbReference>
<dbReference type="PANTHER" id="PTHR43280:SF32">
    <property type="entry name" value="TRANSCRIPTIONAL REGULATORY PROTEIN"/>
    <property type="match status" value="1"/>
</dbReference>
<dbReference type="Proteomes" id="UP000240608">
    <property type="component" value="Unassembled WGS sequence"/>
</dbReference>
<name>A0A2T4DTS0_9BACT</name>
<evidence type="ECO:0000256" key="2">
    <source>
        <dbReference type="ARBA" id="ARBA00023125"/>
    </source>
</evidence>
<dbReference type="SMART" id="SM00342">
    <property type="entry name" value="HTH_ARAC"/>
    <property type="match status" value="1"/>
</dbReference>
<feature type="domain" description="HTH araC/xylS-type" evidence="4">
    <location>
        <begin position="217"/>
        <end position="297"/>
    </location>
</feature>
<dbReference type="AlphaFoldDB" id="A0A2T4DTS0"/>
<evidence type="ECO:0000256" key="3">
    <source>
        <dbReference type="ARBA" id="ARBA00023163"/>
    </source>
</evidence>
<keyword evidence="2" id="KW-0238">DNA-binding</keyword>
<dbReference type="GO" id="GO:0003700">
    <property type="term" value="F:DNA-binding transcription factor activity"/>
    <property type="evidence" value="ECO:0007669"/>
    <property type="project" value="InterPro"/>
</dbReference>
<dbReference type="InterPro" id="IPR037923">
    <property type="entry name" value="HTH-like"/>
</dbReference>
<dbReference type="PRINTS" id="PR00032">
    <property type="entry name" value="HTHARAC"/>
</dbReference>
<accession>A0A2T4DTS0</accession>
<protein>
    <submittedName>
        <fullName evidence="5">AraC family transcriptional regulator</fullName>
    </submittedName>
</protein>
<keyword evidence="1" id="KW-0805">Transcription regulation</keyword>
<gene>
    <name evidence="5" type="ORF">C9994_03935</name>
</gene>
<dbReference type="Gene3D" id="1.10.10.60">
    <property type="entry name" value="Homeodomain-like"/>
    <property type="match status" value="1"/>
</dbReference>
<dbReference type="GO" id="GO:0043565">
    <property type="term" value="F:sequence-specific DNA binding"/>
    <property type="evidence" value="ECO:0007669"/>
    <property type="project" value="InterPro"/>
</dbReference>
<sequence length="297" mass="34785">MESLEKFYKLKFQTPPKVRDQSIGLFDVFNIEENIRANYQTPAFVRRDFYKIMLFEGENVFHFGDESIPVADKTLLFFNPNTPYSYESLKPETKGYFCVFKEEFFKENLRINLSDLPLFKSQAKPIYQLSDDLSAEIRALFVKMKKELTGDYCYKYELIKSYVSELIFSTLKFTPHKVNPQSTDSSARITAVFMELLDRQFPVESTSYTFNCRTPADFADQLAIHVNYLNRVLKKVTGKTTTQHIAERLLAEAKALLKHTSWNIAEISQVLGYEDQSHFNDFFKKHTRYSPSEFRNV</sequence>
<dbReference type="SUPFAM" id="SSF46689">
    <property type="entry name" value="Homeodomain-like"/>
    <property type="match status" value="1"/>
</dbReference>
<evidence type="ECO:0000259" key="4">
    <source>
        <dbReference type="PROSITE" id="PS01124"/>
    </source>
</evidence>
<reference evidence="5 6" key="1">
    <citation type="submission" date="2018-03" db="EMBL/GenBank/DDBJ databases">
        <title>Cross-interface Injection: A General Nanoliter Liquid Handling Method Applied to Single Cells Genome Amplification Automated Nanoliter Liquid Handling Applied to Single Cell Multiple Displacement Amplification.</title>
        <authorList>
            <person name="Yun J."/>
            <person name="Xu P."/>
            <person name="Xu J."/>
            <person name="Dai X."/>
            <person name="Wang Y."/>
            <person name="Zheng X."/>
            <person name="Cao C."/>
            <person name="Yi Q."/>
            <person name="Zhu Y."/>
            <person name="Wang L."/>
            <person name="Dong Z."/>
            <person name="Huang Y."/>
            <person name="Huang L."/>
            <person name="Du W."/>
        </authorList>
    </citation>
    <scope>NUCLEOTIDE SEQUENCE [LARGE SCALE GENOMIC DNA]</scope>
    <source>
        <strain evidence="5 6">Z-D1-2</strain>
    </source>
</reference>